<keyword evidence="2" id="KW-1185">Reference proteome</keyword>
<accession>A0A1B0F9Z8</accession>
<sequence length="50" mass="5754">MQRGVCTNEKVKSNLHIVPRFEVDVNRDNDMSDPTICQQQHTLDISISQI</sequence>
<organism evidence="1 2">
    <name type="scientific">Glossina morsitans morsitans</name>
    <name type="common">Savannah tsetse fly</name>
    <dbReference type="NCBI Taxonomy" id="37546"/>
    <lineage>
        <taxon>Eukaryota</taxon>
        <taxon>Metazoa</taxon>
        <taxon>Ecdysozoa</taxon>
        <taxon>Arthropoda</taxon>
        <taxon>Hexapoda</taxon>
        <taxon>Insecta</taxon>
        <taxon>Pterygota</taxon>
        <taxon>Neoptera</taxon>
        <taxon>Endopterygota</taxon>
        <taxon>Diptera</taxon>
        <taxon>Brachycera</taxon>
        <taxon>Muscomorpha</taxon>
        <taxon>Hippoboscoidea</taxon>
        <taxon>Glossinidae</taxon>
        <taxon>Glossina</taxon>
    </lineage>
</organism>
<dbReference type="Proteomes" id="UP000092444">
    <property type="component" value="Unassembled WGS sequence"/>
</dbReference>
<name>A0A1B0F9Z8_GLOMM</name>
<evidence type="ECO:0000313" key="2">
    <source>
        <dbReference type="Proteomes" id="UP000092444"/>
    </source>
</evidence>
<reference evidence="1" key="1">
    <citation type="submission" date="2020-05" db="UniProtKB">
        <authorList>
            <consortium name="EnsemblMetazoa"/>
        </authorList>
    </citation>
    <scope>IDENTIFICATION</scope>
    <source>
        <strain evidence="1">Yale</strain>
    </source>
</reference>
<dbReference type="EMBL" id="CCAG010004222">
    <property type="status" value="NOT_ANNOTATED_CDS"/>
    <property type="molecule type" value="Genomic_DNA"/>
</dbReference>
<dbReference type="AlphaFoldDB" id="A0A1B0F9Z8"/>
<evidence type="ECO:0000313" key="1">
    <source>
        <dbReference type="EnsemblMetazoa" id="GMOY000330-PA"/>
    </source>
</evidence>
<dbReference type="VEuPathDB" id="VectorBase:GMOY000330"/>
<proteinExistence type="predicted"/>
<dbReference type="EnsemblMetazoa" id="GMOY000330-RA">
    <property type="protein sequence ID" value="GMOY000330-PA"/>
    <property type="gene ID" value="GMOY000330"/>
</dbReference>
<protein>
    <submittedName>
        <fullName evidence="1">Uncharacterized protein</fullName>
    </submittedName>
</protein>